<organism evidence="2 3">
    <name type="scientific">Actinoplanes siamensis</name>
    <dbReference type="NCBI Taxonomy" id="1223317"/>
    <lineage>
        <taxon>Bacteria</taxon>
        <taxon>Bacillati</taxon>
        <taxon>Actinomycetota</taxon>
        <taxon>Actinomycetes</taxon>
        <taxon>Micromonosporales</taxon>
        <taxon>Micromonosporaceae</taxon>
        <taxon>Actinoplanes</taxon>
    </lineage>
</organism>
<dbReference type="AlphaFoldDB" id="A0A919N3R5"/>
<dbReference type="EMBL" id="BOMW01000014">
    <property type="protein sequence ID" value="GIF03844.1"/>
    <property type="molecule type" value="Genomic_DNA"/>
</dbReference>
<sequence length="219" mass="22881">MDFYTAVPAGHGDGAGLPVCLILHGGSKRPADFAGLGLGRFLTDAVNRGAPPFVLAGATGDRLAWQPGDEDDPQRMLVEELPAWCAARGFDAGRPAAGTSGPGGHDFAYWSTAVPAAFAFLAAELRGPVPETVLSARDEMPVCGTAHIECPGGGESQERSRVRRAAALVGTGGRAERGGPSTILRGHRTLSLARFKKMPIGHPGTEAPHDMTRPRRVGR</sequence>
<evidence type="ECO:0008006" key="4">
    <source>
        <dbReference type="Google" id="ProtNLM"/>
    </source>
</evidence>
<proteinExistence type="predicted"/>
<keyword evidence="3" id="KW-1185">Reference proteome</keyword>
<evidence type="ECO:0000256" key="1">
    <source>
        <dbReference type="SAM" id="MobiDB-lite"/>
    </source>
</evidence>
<protein>
    <recommendedName>
        <fullName evidence="4">Esterase</fullName>
    </recommendedName>
</protein>
<dbReference type="Proteomes" id="UP000629619">
    <property type="component" value="Unassembled WGS sequence"/>
</dbReference>
<dbReference type="InterPro" id="IPR029058">
    <property type="entry name" value="AB_hydrolase_fold"/>
</dbReference>
<evidence type="ECO:0000313" key="2">
    <source>
        <dbReference type="EMBL" id="GIF03844.1"/>
    </source>
</evidence>
<feature type="region of interest" description="Disordered" evidence="1">
    <location>
        <begin position="198"/>
        <end position="219"/>
    </location>
</feature>
<name>A0A919N3R5_9ACTN</name>
<dbReference type="Gene3D" id="3.40.50.1820">
    <property type="entry name" value="alpha/beta hydrolase"/>
    <property type="match status" value="1"/>
</dbReference>
<gene>
    <name evidence="2" type="ORF">Asi03nite_13820</name>
</gene>
<evidence type="ECO:0000313" key="3">
    <source>
        <dbReference type="Proteomes" id="UP000629619"/>
    </source>
</evidence>
<reference evidence="2" key="1">
    <citation type="submission" date="2021-01" db="EMBL/GenBank/DDBJ databases">
        <title>Whole genome shotgun sequence of Actinoplanes siamensis NBRC 109076.</title>
        <authorList>
            <person name="Komaki H."/>
            <person name="Tamura T."/>
        </authorList>
    </citation>
    <scope>NUCLEOTIDE SEQUENCE</scope>
    <source>
        <strain evidence="2">NBRC 109076</strain>
    </source>
</reference>
<accession>A0A919N3R5</accession>
<comment type="caution">
    <text evidence="2">The sequence shown here is derived from an EMBL/GenBank/DDBJ whole genome shotgun (WGS) entry which is preliminary data.</text>
</comment>